<evidence type="ECO:0000259" key="1">
    <source>
        <dbReference type="Pfam" id="PF20150"/>
    </source>
</evidence>
<accession>A0A9N9LQJ1</accession>
<feature type="domain" description="2EXR" evidence="1">
    <location>
        <begin position="15"/>
        <end position="130"/>
    </location>
</feature>
<dbReference type="InterPro" id="IPR045518">
    <property type="entry name" value="2EXR"/>
</dbReference>
<dbReference type="Proteomes" id="UP000701801">
    <property type="component" value="Unassembled WGS sequence"/>
</dbReference>
<dbReference type="OrthoDB" id="3497944at2759"/>
<sequence length="251" mass="28937">MANRIPQHPSVTDSFHQFSKLVDEVRLMIWEFTWPTSRVIEAALFNNPEGQEEESIEPFEIVNLRLAGSLSTMLRQEIGCRVVEEGPMEQCPDPVALRICHQSRMHTLKRYRLMPSLARPFYYHPRRDILLLTVDVADDYPMHMPVLQRYHGTELNYLETILVSDGAWPETEAEKRLQMRYALDYISHLGGLQTIQVLLGSEESRDLDGEGKEVGLLAHAERLRSNFPAIIENERCTAKNIQLMDSNGKVY</sequence>
<organism evidence="2 3">
    <name type="scientific">Hymenoscyphus albidus</name>
    <dbReference type="NCBI Taxonomy" id="595503"/>
    <lineage>
        <taxon>Eukaryota</taxon>
        <taxon>Fungi</taxon>
        <taxon>Dikarya</taxon>
        <taxon>Ascomycota</taxon>
        <taxon>Pezizomycotina</taxon>
        <taxon>Leotiomycetes</taxon>
        <taxon>Helotiales</taxon>
        <taxon>Helotiaceae</taxon>
        <taxon>Hymenoscyphus</taxon>
    </lineage>
</organism>
<proteinExistence type="predicted"/>
<dbReference type="Pfam" id="PF20150">
    <property type="entry name" value="2EXR"/>
    <property type="match status" value="1"/>
</dbReference>
<evidence type="ECO:0000313" key="3">
    <source>
        <dbReference type="Proteomes" id="UP000701801"/>
    </source>
</evidence>
<dbReference type="PANTHER" id="PTHR35910:SF1">
    <property type="entry name" value="2EXR DOMAIN-CONTAINING PROTEIN"/>
    <property type="match status" value="1"/>
</dbReference>
<dbReference type="EMBL" id="CAJVRM010000240">
    <property type="protein sequence ID" value="CAG8978003.1"/>
    <property type="molecule type" value="Genomic_DNA"/>
</dbReference>
<evidence type="ECO:0000313" key="2">
    <source>
        <dbReference type="EMBL" id="CAG8978003.1"/>
    </source>
</evidence>
<reference evidence="2" key="1">
    <citation type="submission" date="2021-07" db="EMBL/GenBank/DDBJ databases">
        <authorList>
            <person name="Durling M."/>
        </authorList>
    </citation>
    <scope>NUCLEOTIDE SEQUENCE</scope>
</reference>
<gene>
    <name evidence="2" type="ORF">HYALB_00000672</name>
</gene>
<keyword evidence="3" id="KW-1185">Reference proteome</keyword>
<comment type="caution">
    <text evidence="2">The sequence shown here is derived from an EMBL/GenBank/DDBJ whole genome shotgun (WGS) entry which is preliminary data.</text>
</comment>
<protein>
    <recommendedName>
        <fullName evidence="1">2EXR domain-containing protein</fullName>
    </recommendedName>
</protein>
<name>A0A9N9LQJ1_9HELO</name>
<dbReference type="PANTHER" id="PTHR35910">
    <property type="entry name" value="2EXR DOMAIN-CONTAINING PROTEIN"/>
    <property type="match status" value="1"/>
</dbReference>
<dbReference type="AlphaFoldDB" id="A0A9N9LQJ1"/>